<dbReference type="Proteomes" id="UP000314983">
    <property type="component" value="Chromosome 10"/>
</dbReference>
<reference evidence="4" key="2">
    <citation type="journal article" date="2017" name="Sci. Adv.">
        <title>A tail of two voltages: Proteomic comparison of the three electric organs of the electric eel.</title>
        <authorList>
            <person name="Traeger L.L."/>
            <person name="Sabat G."/>
            <person name="Barrett-Wilt G.A."/>
            <person name="Wells G.B."/>
            <person name="Sussman M.R."/>
        </authorList>
    </citation>
    <scope>NUCLEOTIDE SEQUENCE [LARGE SCALE GENOMIC DNA]</scope>
</reference>
<proteinExistence type="predicted"/>
<dbReference type="GO" id="GO:2000058">
    <property type="term" value="P:regulation of ubiquitin-dependent protein catabolic process"/>
    <property type="evidence" value="ECO:0007669"/>
    <property type="project" value="TreeGrafter"/>
</dbReference>
<dbReference type="Pfam" id="PF00627">
    <property type="entry name" value="UBA"/>
    <property type="match status" value="1"/>
</dbReference>
<feature type="region of interest" description="Disordered" evidence="1">
    <location>
        <begin position="517"/>
        <end position="564"/>
    </location>
</feature>
<dbReference type="InterPro" id="IPR009060">
    <property type="entry name" value="UBA-like_sf"/>
</dbReference>
<feature type="domain" description="UBA" evidence="2">
    <location>
        <begin position="368"/>
        <end position="408"/>
    </location>
</feature>
<keyword evidence="4" id="KW-1185">Reference proteome</keyword>
<dbReference type="OMA" id="EQKRYGM"/>
<accession>A0A4W4E195</accession>
<feature type="domain" description="UBA" evidence="2">
    <location>
        <begin position="419"/>
        <end position="464"/>
    </location>
</feature>
<dbReference type="InterPro" id="IPR039749">
    <property type="entry name" value="NUB1"/>
</dbReference>
<dbReference type="SUPFAM" id="SSF46934">
    <property type="entry name" value="UBA-like"/>
    <property type="match status" value="3"/>
</dbReference>
<dbReference type="Gene3D" id="1.10.8.10">
    <property type="entry name" value="DNA helicase RuvA subunit, C-terminal domain"/>
    <property type="match status" value="3"/>
</dbReference>
<dbReference type="Gene3D" id="3.10.20.90">
    <property type="entry name" value="Phosphatidylinositol 3-kinase Catalytic Subunit, Chain A, domain 1"/>
    <property type="match status" value="1"/>
</dbReference>
<dbReference type="SMART" id="SM00165">
    <property type="entry name" value="UBA"/>
    <property type="match status" value="3"/>
</dbReference>
<dbReference type="PROSITE" id="PS50030">
    <property type="entry name" value="UBA"/>
    <property type="match status" value="3"/>
</dbReference>
<dbReference type="CDD" id="cd14291">
    <property type="entry name" value="UBA1_NUB1_like"/>
    <property type="match status" value="1"/>
</dbReference>
<organism evidence="3 4">
    <name type="scientific">Electrophorus electricus</name>
    <name type="common">Electric eel</name>
    <name type="synonym">Gymnotus electricus</name>
    <dbReference type="NCBI Taxonomy" id="8005"/>
    <lineage>
        <taxon>Eukaryota</taxon>
        <taxon>Metazoa</taxon>
        <taxon>Chordata</taxon>
        <taxon>Craniata</taxon>
        <taxon>Vertebrata</taxon>
        <taxon>Euteleostomi</taxon>
        <taxon>Actinopterygii</taxon>
        <taxon>Neopterygii</taxon>
        <taxon>Teleostei</taxon>
        <taxon>Ostariophysi</taxon>
        <taxon>Gymnotiformes</taxon>
        <taxon>Gymnotoidei</taxon>
        <taxon>Gymnotidae</taxon>
        <taxon>Electrophorus</taxon>
    </lineage>
</organism>
<dbReference type="InterPro" id="IPR041207">
    <property type="entry name" value="NUB1_ubiquitin-like_dom"/>
</dbReference>
<reference evidence="3" key="4">
    <citation type="submission" date="2025-08" db="UniProtKB">
        <authorList>
            <consortium name="Ensembl"/>
        </authorList>
    </citation>
    <scope>IDENTIFICATION</scope>
</reference>
<dbReference type="GeneTree" id="ENSGT00390000010557"/>
<protein>
    <recommendedName>
        <fullName evidence="2">UBA domain-containing protein</fullName>
    </recommendedName>
</protein>
<reference evidence="3" key="3">
    <citation type="submission" date="2020-05" db="EMBL/GenBank/DDBJ databases">
        <title>Electrophorus electricus (electric eel) genome, fEleEle1, primary haplotype.</title>
        <authorList>
            <person name="Myers G."/>
            <person name="Meyer A."/>
            <person name="Fedrigo O."/>
            <person name="Formenti G."/>
            <person name="Rhie A."/>
            <person name="Tracey A."/>
            <person name="Sims Y."/>
            <person name="Jarvis E.D."/>
        </authorList>
    </citation>
    <scope>NUCLEOTIDE SEQUENCE [LARGE SCALE GENOMIC DNA]</scope>
</reference>
<dbReference type="STRING" id="8005.ENSEEEP00000005595"/>
<evidence type="ECO:0000259" key="2">
    <source>
        <dbReference type="PROSITE" id="PS50030"/>
    </source>
</evidence>
<dbReference type="AlphaFoldDB" id="A0A4W4E195"/>
<reference evidence="4" key="1">
    <citation type="journal article" date="2014" name="Science">
        <title>Nonhuman genetics. Genomic basis for the convergent evolution of electric organs.</title>
        <authorList>
            <person name="Gallant J.R."/>
            <person name="Traeger L.L."/>
            <person name="Volkening J.D."/>
            <person name="Moffett H."/>
            <person name="Chen P.H."/>
            <person name="Novina C.D."/>
            <person name="Phillips G.N.Jr."/>
            <person name="Anand R."/>
            <person name="Wells G.B."/>
            <person name="Pinch M."/>
            <person name="Guth R."/>
            <person name="Unguez G.A."/>
            <person name="Albert J.S."/>
            <person name="Zakon H.H."/>
            <person name="Samanta M.P."/>
            <person name="Sussman M.R."/>
        </authorList>
    </citation>
    <scope>NUCLEOTIDE SEQUENCE [LARGE SCALE GENOMIC DNA]</scope>
</reference>
<dbReference type="CDD" id="cd17062">
    <property type="entry name" value="Ubl_NUB1"/>
    <property type="match status" value="1"/>
</dbReference>
<dbReference type="InterPro" id="IPR015940">
    <property type="entry name" value="UBA"/>
</dbReference>
<name>A0A4W4E195_ELEEL</name>
<sequence length="598" mass="67929">MAEQYIQSKLVSLLKQEKIKLWSPPFTTDNNEANQQQMQELAVRYSQVVDFPLLDVQRALEEIRSEAIKKGKGNQTYRETNVATLELHLPKDIRTGGKKKCHLETKLDITTQVLMNKITEKFDIKHIKLILNGKKLSPGKFRLDAQNVKNNSKIMVLKVSEPECKRVMVEKEEKTRLQDESVQRTRKGFEILSERDGSEDPATTPFLEIADQKGNPIQIPAKEKKALILAMGFHEKGRALMKRKEYAAALCHLLPADEQFSKCNSALLNTVDNYAVLQLDIVWCYRGLEVLDCLNDCKQRLQRAETCFLRCYGEEQQRLQQIKRNTGGEDVLFLRLYLLQSLLAYLNGHGTQAAEKLRKGETLYSCLTLDPDKMMQLMSMGFSEQEARLGLRACRGNVEHAVAHITQRNKEREEIKWKERENRRRRLEGINTLVELGYSNKSAARALHETSGDVDEAYRLLLDSREASSSGLAQPDTNRQTKVDQMAYLGFQREAVEAALRLTRDDVFKATQMLLDNQGQPPADMPSPSPPSSSSEEPSTSNSTASGSSSSLDSDLVNEVLEHIPRHEEDYLDVTLEEESDLIAQIKSYLDRTSPSTH</sequence>
<evidence type="ECO:0000313" key="3">
    <source>
        <dbReference type="Ensembl" id="ENSEEEP00000005595.2"/>
    </source>
</evidence>
<dbReference type="PANTHER" id="PTHR12948:SF3">
    <property type="entry name" value="NEDD8 ULTIMATE BUSTER 1"/>
    <property type="match status" value="1"/>
</dbReference>
<feature type="domain" description="UBA" evidence="2">
    <location>
        <begin position="474"/>
        <end position="517"/>
    </location>
</feature>
<dbReference type="PANTHER" id="PTHR12948">
    <property type="entry name" value="NEDD8 ULTIMATE BUSTER-1 BS4 PROTEIN"/>
    <property type="match status" value="1"/>
</dbReference>
<dbReference type="Pfam" id="PF18037">
    <property type="entry name" value="Ubiquitin_5"/>
    <property type="match status" value="1"/>
</dbReference>
<gene>
    <name evidence="3" type="primary">NUB1</name>
</gene>
<dbReference type="Ensembl" id="ENSEEET00000005670.2">
    <property type="protein sequence ID" value="ENSEEEP00000005595.2"/>
    <property type="gene ID" value="ENSEEEG00000002944.2"/>
</dbReference>
<dbReference type="SUPFAM" id="SSF54236">
    <property type="entry name" value="Ubiquitin-like"/>
    <property type="match status" value="1"/>
</dbReference>
<reference evidence="3" key="5">
    <citation type="submission" date="2025-09" db="UniProtKB">
        <authorList>
            <consortium name="Ensembl"/>
        </authorList>
    </citation>
    <scope>IDENTIFICATION</scope>
</reference>
<feature type="compositionally biased region" description="Low complexity" evidence="1">
    <location>
        <begin position="532"/>
        <end position="555"/>
    </location>
</feature>
<evidence type="ECO:0000256" key="1">
    <source>
        <dbReference type="SAM" id="MobiDB-lite"/>
    </source>
</evidence>
<dbReference type="InterPro" id="IPR029071">
    <property type="entry name" value="Ubiquitin-like_domsf"/>
</dbReference>
<evidence type="ECO:0000313" key="4">
    <source>
        <dbReference type="Proteomes" id="UP000314983"/>
    </source>
</evidence>